<dbReference type="Proteomes" id="UP000593571">
    <property type="component" value="Unassembled WGS sequence"/>
</dbReference>
<organism evidence="2 3">
    <name type="scientific">Rousettus aegyptiacus</name>
    <name type="common">Egyptian fruit bat</name>
    <name type="synonym">Pteropus aegyptiacus</name>
    <dbReference type="NCBI Taxonomy" id="9407"/>
    <lineage>
        <taxon>Eukaryota</taxon>
        <taxon>Metazoa</taxon>
        <taxon>Chordata</taxon>
        <taxon>Craniata</taxon>
        <taxon>Vertebrata</taxon>
        <taxon>Euteleostomi</taxon>
        <taxon>Mammalia</taxon>
        <taxon>Eutheria</taxon>
        <taxon>Laurasiatheria</taxon>
        <taxon>Chiroptera</taxon>
        <taxon>Yinpterochiroptera</taxon>
        <taxon>Pteropodoidea</taxon>
        <taxon>Pteropodidae</taxon>
        <taxon>Rousettinae</taxon>
        <taxon>Rousettus</taxon>
    </lineage>
</organism>
<evidence type="ECO:0000313" key="2">
    <source>
        <dbReference type="EMBL" id="KAF6427970.1"/>
    </source>
</evidence>
<dbReference type="AlphaFoldDB" id="A0A7J8DXY0"/>
<keyword evidence="3" id="KW-1185">Reference proteome</keyword>
<name>A0A7J8DXY0_ROUAE</name>
<protein>
    <submittedName>
        <fullName evidence="2">Uncharacterized protein</fullName>
    </submittedName>
</protein>
<comment type="caution">
    <text evidence="2">The sequence shown here is derived from an EMBL/GenBank/DDBJ whole genome shotgun (WGS) entry which is preliminary data.</text>
</comment>
<gene>
    <name evidence="2" type="ORF">HJG63_008430</name>
</gene>
<accession>A0A7J8DXY0</accession>
<feature type="region of interest" description="Disordered" evidence="1">
    <location>
        <begin position="85"/>
        <end position="112"/>
    </location>
</feature>
<reference evidence="2 3" key="1">
    <citation type="journal article" date="2020" name="Nature">
        <title>Six reference-quality genomes reveal evolution of bat adaptations.</title>
        <authorList>
            <person name="Jebb D."/>
            <person name="Huang Z."/>
            <person name="Pippel M."/>
            <person name="Hughes G.M."/>
            <person name="Lavrichenko K."/>
            <person name="Devanna P."/>
            <person name="Winkler S."/>
            <person name="Jermiin L.S."/>
            <person name="Skirmuntt E.C."/>
            <person name="Katzourakis A."/>
            <person name="Burkitt-Gray L."/>
            <person name="Ray D.A."/>
            <person name="Sullivan K.A.M."/>
            <person name="Roscito J.G."/>
            <person name="Kirilenko B.M."/>
            <person name="Davalos L.M."/>
            <person name="Corthals A.P."/>
            <person name="Power M.L."/>
            <person name="Jones G."/>
            <person name="Ransome R.D."/>
            <person name="Dechmann D.K.N."/>
            <person name="Locatelli A.G."/>
            <person name="Puechmaille S.J."/>
            <person name="Fedrigo O."/>
            <person name="Jarvis E.D."/>
            <person name="Hiller M."/>
            <person name="Vernes S.C."/>
            <person name="Myers E.W."/>
            <person name="Teeling E.C."/>
        </authorList>
    </citation>
    <scope>NUCLEOTIDE SEQUENCE [LARGE SCALE GENOMIC DNA]</scope>
    <source>
        <strain evidence="2">MRouAeg1</strain>
        <tissue evidence="2">Muscle</tissue>
    </source>
</reference>
<evidence type="ECO:0000256" key="1">
    <source>
        <dbReference type="SAM" id="MobiDB-lite"/>
    </source>
</evidence>
<feature type="region of interest" description="Disordered" evidence="1">
    <location>
        <begin position="40"/>
        <end position="62"/>
    </location>
</feature>
<evidence type="ECO:0000313" key="3">
    <source>
        <dbReference type="Proteomes" id="UP000593571"/>
    </source>
</evidence>
<dbReference type="EMBL" id="JACASE010000011">
    <property type="protein sequence ID" value="KAF6427970.1"/>
    <property type="molecule type" value="Genomic_DNA"/>
</dbReference>
<proteinExistence type="predicted"/>
<sequence>MLSAAAESPLQNGSCVPAACVCLLRVAARLRLVFLLKRGAPRRESEASGSPAPVPSSDQLSLTEKAPVYGACRFPWREHDRHVERGRVSSHGIARHGTLATQTRPRGRREGSSSAAIGRCRVSFEYLRPWLFKSVISL</sequence>